<dbReference type="Proteomes" id="UP000325002">
    <property type="component" value="Unassembled WGS sequence"/>
</dbReference>
<reference evidence="4 5" key="1">
    <citation type="journal article" date="1992" name="Lakartidningen">
        <title>[Penicillin V and not amoxicillin is the first choice preparation in acute otitis].</title>
        <authorList>
            <person name="Kamme C."/>
            <person name="Lundgren K."/>
            <person name="Prellner K."/>
        </authorList>
    </citation>
    <scope>NUCLEOTIDE SEQUENCE [LARGE SCALE GENOMIC DNA]</scope>
    <source>
        <strain evidence="3 6">PC3997IV</strain>
        <strain evidence="1 5">PC4597II</strain>
        <strain evidence="2 4">PC5099IV</strain>
    </source>
</reference>
<dbReference type="EMBL" id="SAYA01000023">
    <property type="protein sequence ID" value="TXJ24191.1"/>
    <property type="molecule type" value="Genomic_DNA"/>
</dbReference>
<protein>
    <submittedName>
        <fullName evidence="1">Uncharacterized protein</fullName>
    </submittedName>
</protein>
<dbReference type="EMBL" id="SAYD01000021">
    <property type="protein sequence ID" value="TXJ36477.1"/>
    <property type="molecule type" value="Genomic_DNA"/>
</dbReference>
<dbReference type="RefSeq" id="WP_021958856.1">
    <property type="nucleotide sequence ID" value="NZ_SAXV01000020.1"/>
</dbReference>
<dbReference type="EMBL" id="SAXZ01000012">
    <property type="protein sequence ID" value="TXJ31894.1"/>
    <property type="molecule type" value="Genomic_DNA"/>
</dbReference>
<evidence type="ECO:0000313" key="3">
    <source>
        <dbReference type="EMBL" id="TXJ36477.1"/>
    </source>
</evidence>
<gene>
    <name evidence="2" type="ORF">EPJ71_07200</name>
    <name evidence="1" type="ORF">EPJ73_10100</name>
    <name evidence="3" type="ORF">EPJ81_09005</name>
</gene>
<name>A0A5C8EXD7_9SPIR</name>
<comment type="caution">
    <text evidence="1">The sequence shown here is derived from an EMBL/GenBank/DDBJ whole genome shotgun (WGS) entry which is preliminary data.</text>
</comment>
<accession>A0A5C8EXD7</accession>
<organism evidence="1 5">
    <name type="scientific">Brachyspira aalborgi</name>
    <dbReference type="NCBI Taxonomy" id="29522"/>
    <lineage>
        <taxon>Bacteria</taxon>
        <taxon>Pseudomonadati</taxon>
        <taxon>Spirochaetota</taxon>
        <taxon>Spirochaetia</taxon>
        <taxon>Brachyspirales</taxon>
        <taxon>Brachyspiraceae</taxon>
        <taxon>Brachyspira</taxon>
    </lineage>
</organism>
<sequence length="67" mass="7886">MTNPNVALANWLLKDVLQLNERELLTYKKLEIIGIDSVKIEKINNENYKIYFSKIGSYENFLLSKHN</sequence>
<evidence type="ECO:0000313" key="1">
    <source>
        <dbReference type="EMBL" id="TXJ24191.1"/>
    </source>
</evidence>
<evidence type="ECO:0000313" key="5">
    <source>
        <dbReference type="Proteomes" id="UP000324336"/>
    </source>
</evidence>
<evidence type="ECO:0000313" key="2">
    <source>
        <dbReference type="EMBL" id="TXJ31894.1"/>
    </source>
</evidence>
<dbReference type="Proteomes" id="UP000322659">
    <property type="component" value="Unassembled WGS sequence"/>
</dbReference>
<evidence type="ECO:0000313" key="6">
    <source>
        <dbReference type="Proteomes" id="UP000325002"/>
    </source>
</evidence>
<reference evidence="1" key="2">
    <citation type="submission" date="2019-01" db="EMBL/GenBank/DDBJ databases">
        <authorList>
            <person name="Thorell K."/>
        </authorList>
    </citation>
    <scope>NUCLEOTIDE SEQUENCE</scope>
    <source>
        <strain evidence="3">PC3997IV</strain>
        <strain evidence="1">PC4597II</strain>
        <strain evidence="2">PC5099IV</strain>
    </source>
</reference>
<evidence type="ECO:0000313" key="4">
    <source>
        <dbReference type="Proteomes" id="UP000322659"/>
    </source>
</evidence>
<dbReference type="AlphaFoldDB" id="A0A5C8EXD7"/>
<keyword evidence="4" id="KW-1185">Reference proteome</keyword>
<dbReference type="Proteomes" id="UP000324336">
    <property type="component" value="Unassembled WGS sequence"/>
</dbReference>
<proteinExistence type="predicted"/>